<evidence type="ECO:0000313" key="1">
    <source>
        <dbReference type="EMBL" id="KAI0054828.1"/>
    </source>
</evidence>
<gene>
    <name evidence="1" type="ORF">BV25DRAFT_376934</name>
</gene>
<comment type="caution">
    <text evidence="1">The sequence shown here is derived from an EMBL/GenBank/DDBJ whole genome shotgun (WGS) entry which is preliminary data.</text>
</comment>
<reference evidence="1" key="2">
    <citation type="journal article" date="2022" name="New Phytol.">
        <title>Evolutionary transition to the ectomycorrhizal habit in the genomes of a hyperdiverse lineage of mushroom-forming fungi.</title>
        <authorList>
            <person name="Looney B."/>
            <person name="Miyauchi S."/>
            <person name="Morin E."/>
            <person name="Drula E."/>
            <person name="Courty P.E."/>
            <person name="Kohler A."/>
            <person name="Kuo A."/>
            <person name="LaButti K."/>
            <person name="Pangilinan J."/>
            <person name="Lipzen A."/>
            <person name="Riley R."/>
            <person name="Andreopoulos W."/>
            <person name="He G."/>
            <person name="Johnson J."/>
            <person name="Nolan M."/>
            <person name="Tritt A."/>
            <person name="Barry K.W."/>
            <person name="Grigoriev I.V."/>
            <person name="Nagy L.G."/>
            <person name="Hibbett D."/>
            <person name="Henrissat B."/>
            <person name="Matheny P.B."/>
            <person name="Labbe J."/>
            <person name="Martin F.M."/>
        </authorList>
    </citation>
    <scope>NUCLEOTIDE SEQUENCE</scope>
    <source>
        <strain evidence="1">HHB10654</strain>
    </source>
</reference>
<name>A0ACB8SF10_9AGAM</name>
<dbReference type="Proteomes" id="UP000814140">
    <property type="component" value="Unassembled WGS sequence"/>
</dbReference>
<reference evidence="1" key="1">
    <citation type="submission" date="2021-03" db="EMBL/GenBank/DDBJ databases">
        <authorList>
            <consortium name="DOE Joint Genome Institute"/>
            <person name="Ahrendt S."/>
            <person name="Looney B.P."/>
            <person name="Miyauchi S."/>
            <person name="Morin E."/>
            <person name="Drula E."/>
            <person name="Courty P.E."/>
            <person name="Chicoki N."/>
            <person name="Fauchery L."/>
            <person name="Kohler A."/>
            <person name="Kuo A."/>
            <person name="Labutti K."/>
            <person name="Pangilinan J."/>
            <person name="Lipzen A."/>
            <person name="Riley R."/>
            <person name="Andreopoulos W."/>
            <person name="He G."/>
            <person name="Johnson J."/>
            <person name="Barry K.W."/>
            <person name="Grigoriev I.V."/>
            <person name="Nagy L."/>
            <person name="Hibbett D."/>
            <person name="Henrissat B."/>
            <person name="Matheny P.B."/>
            <person name="Labbe J."/>
            <person name="Martin F."/>
        </authorList>
    </citation>
    <scope>NUCLEOTIDE SEQUENCE</scope>
    <source>
        <strain evidence="1">HHB10654</strain>
    </source>
</reference>
<accession>A0ACB8SF10</accession>
<dbReference type="EMBL" id="MU277340">
    <property type="protein sequence ID" value="KAI0054828.1"/>
    <property type="molecule type" value="Genomic_DNA"/>
</dbReference>
<protein>
    <submittedName>
        <fullName evidence="1">Uncharacterized protein</fullName>
    </submittedName>
</protein>
<keyword evidence="2" id="KW-1185">Reference proteome</keyword>
<sequence length="97" mass="11191">MGDDTVLFFNEKGVFRLDIKNISSELARDLLAERPDAWALVDCNADMTSVPSEITKKFKFIVQAASPREEHFEDELLLSGTLFEPELDRDRLIHFFQ</sequence>
<organism evidence="1 2">
    <name type="scientific">Artomyces pyxidatus</name>
    <dbReference type="NCBI Taxonomy" id="48021"/>
    <lineage>
        <taxon>Eukaryota</taxon>
        <taxon>Fungi</taxon>
        <taxon>Dikarya</taxon>
        <taxon>Basidiomycota</taxon>
        <taxon>Agaricomycotina</taxon>
        <taxon>Agaricomycetes</taxon>
        <taxon>Russulales</taxon>
        <taxon>Auriscalpiaceae</taxon>
        <taxon>Artomyces</taxon>
    </lineage>
</organism>
<evidence type="ECO:0000313" key="2">
    <source>
        <dbReference type="Proteomes" id="UP000814140"/>
    </source>
</evidence>
<proteinExistence type="predicted"/>